<evidence type="ECO:0000313" key="4">
    <source>
        <dbReference type="Proteomes" id="UP000494165"/>
    </source>
</evidence>
<keyword evidence="4" id="KW-1185">Reference proteome</keyword>
<dbReference type="AlphaFoldDB" id="A0A8S1E9Y2"/>
<comment type="caution">
    <text evidence="3">The sequence shown here is derived from an EMBL/GenBank/DDBJ whole genome shotgun (WGS) entry which is preliminary data.</text>
</comment>
<accession>A0A8S1E9Y2</accession>
<organism evidence="3 4">
    <name type="scientific">Cloeon dipterum</name>
    <dbReference type="NCBI Taxonomy" id="197152"/>
    <lineage>
        <taxon>Eukaryota</taxon>
        <taxon>Metazoa</taxon>
        <taxon>Ecdysozoa</taxon>
        <taxon>Arthropoda</taxon>
        <taxon>Hexapoda</taxon>
        <taxon>Insecta</taxon>
        <taxon>Pterygota</taxon>
        <taxon>Palaeoptera</taxon>
        <taxon>Ephemeroptera</taxon>
        <taxon>Pisciforma</taxon>
        <taxon>Baetidae</taxon>
        <taxon>Cloeon</taxon>
    </lineage>
</organism>
<dbReference type="EMBL" id="CADEPI010000217">
    <property type="protein sequence ID" value="CAB3380809.1"/>
    <property type="molecule type" value="Genomic_DNA"/>
</dbReference>
<dbReference type="Proteomes" id="UP000494165">
    <property type="component" value="Unassembled WGS sequence"/>
</dbReference>
<feature type="region of interest" description="Disordered" evidence="1">
    <location>
        <begin position="78"/>
        <end position="98"/>
    </location>
</feature>
<evidence type="ECO:0000313" key="2">
    <source>
        <dbReference type="EMBL" id="CAB3380809.1"/>
    </source>
</evidence>
<evidence type="ECO:0000256" key="1">
    <source>
        <dbReference type="SAM" id="MobiDB-lite"/>
    </source>
</evidence>
<name>A0A8S1E9Y2_9INSE</name>
<protein>
    <submittedName>
        <fullName evidence="3">Uncharacterized protein</fullName>
    </submittedName>
</protein>
<gene>
    <name evidence="2" type="ORF">CLODIP_2_CD02474</name>
    <name evidence="3" type="ORF">CLODIP_2_CD04138</name>
</gene>
<evidence type="ECO:0000313" key="3">
    <source>
        <dbReference type="EMBL" id="CAB3389033.1"/>
    </source>
</evidence>
<proteinExistence type="predicted"/>
<reference evidence="3 4" key="1">
    <citation type="submission" date="2020-04" db="EMBL/GenBank/DDBJ databases">
        <authorList>
            <person name="Alioto T."/>
            <person name="Alioto T."/>
            <person name="Gomez Garrido J."/>
        </authorList>
    </citation>
    <scope>NUCLEOTIDE SEQUENCE [LARGE SCALE GENOMIC DNA]</scope>
</reference>
<sequence>MALDVVQKPHSFQKLRPKSVLMVYDFFRAQPAPAGLQQEDTRSADTFQSWTPSPWVLLISEATEENLQETLNHALAARKTSLSEPPSGMGQENLFLRG</sequence>
<dbReference type="EMBL" id="CADEPI010001128">
    <property type="protein sequence ID" value="CAB3389033.1"/>
    <property type="molecule type" value="Genomic_DNA"/>
</dbReference>